<feature type="compositionally biased region" description="Low complexity" evidence="1">
    <location>
        <begin position="104"/>
        <end position="121"/>
    </location>
</feature>
<dbReference type="PANTHER" id="PTHR37206">
    <property type="entry name" value="TRANSMEMBRANE PROTEIN"/>
    <property type="match status" value="1"/>
</dbReference>
<feature type="transmembrane region" description="Helical" evidence="2">
    <location>
        <begin position="169"/>
        <end position="189"/>
    </location>
</feature>
<keyword evidence="4" id="KW-1185">Reference proteome</keyword>
<reference evidence="3" key="1">
    <citation type="submission" date="2020-06" db="EMBL/GenBank/DDBJ databases">
        <authorList>
            <person name="Li T."/>
            <person name="Hu X."/>
            <person name="Zhang T."/>
            <person name="Song X."/>
            <person name="Zhang H."/>
            <person name="Dai N."/>
            <person name="Sheng W."/>
            <person name="Hou X."/>
            <person name="Wei L."/>
        </authorList>
    </citation>
    <scope>NUCLEOTIDE SEQUENCE</scope>
    <source>
        <strain evidence="3">3651</strain>
        <tissue evidence="3">Leaf</tissue>
    </source>
</reference>
<dbReference type="AlphaFoldDB" id="A0AAE1YVF5"/>
<evidence type="ECO:0000313" key="3">
    <source>
        <dbReference type="EMBL" id="KAK4437034.1"/>
    </source>
</evidence>
<reference evidence="3" key="2">
    <citation type="journal article" date="2024" name="Plant">
        <title>Genomic evolution and insights into agronomic trait innovations of Sesamum species.</title>
        <authorList>
            <person name="Miao H."/>
            <person name="Wang L."/>
            <person name="Qu L."/>
            <person name="Liu H."/>
            <person name="Sun Y."/>
            <person name="Le M."/>
            <person name="Wang Q."/>
            <person name="Wei S."/>
            <person name="Zheng Y."/>
            <person name="Lin W."/>
            <person name="Duan Y."/>
            <person name="Cao H."/>
            <person name="Xiong S."/>
            <person name="Wang X."/>
            <person name="Wei L."/>
            <person name="Li C."/>
            <person name="Ma Q."/>
            <person name="Ju M."/>
            <person name="Zhao R."/>
            <person name="Li G."/>
            <person name="Mu C."/>
            <person name="Tian Q."/>
            <person name="Mei H."/>
            <person name="Zhang T."/>
            <person name="Gao T."/>
            <person name="Zhang H."/>
        </authorList>
    </citation>
    <scope>NUCLEOTIDE SEQUENCE</scope>
    <source>
        <strain evidence="3">3651</strain>
    </source>
</reference>
<feature type="region of interest" description="Disordered" evidence="1">
    <location>
        <begin position="96"/>
        <end position="130"/>
    </location>
</feature>
<protein>
    <submittedName>
        <fullName evidence="3">Uncharacterized protein</fullName>
    </submittedName>
</protein>
<keyword evidence="2" id="KW-0472">Membrane</keyword>
<dbReference type="PANTHER" id="PTHR37206:SF1">
    <property type="entry name" value="TRANSMEMBRANE PROTEIN"/>
    <property type="match status" value="1"/>
</dbReference>
<dbReference type="Proteomes" id="UP001293254">
    <property type="component" value="Unassembled WGS sequence"/>
</dbReference>
<proteinExistence type="predicted"/>
<keyword evidence="2" id="KW-0812">Transmembrane</keyword>
<evidence type="ECO:0000256" key="2">
    <source>
        <dbReference type="SAM" id="Phobius"/>
    </source>
</evidence>
<evidence type="ECO:0000256" key="1">
    <source>
        <dbReference type="SAM" id="MobiDB-lite"/>
    </source>
</evidence>
<sequence length="239" mass="26956">MVVDPDSAVEVAELPLPLKLRWDNIHPHPLDAAASPPPKPPWSMVAIRKLHQDHGCDYAPIVFPPINHENLHISPEPPSTPEGIPHVRADIQQISFSESDSDSDSNSNSSSTFSPSDSSPVPRSPVFPNPRARPAVDEAGWFDSWTEILRCKVSGVARFLCTSFTYSRVAFLTLRSTAFTAILIAFLYFRRRRRLRAREERVDRLIGIIQERDEKINQLLHQISRMNQMLLAVHKPPSS</sequence>
<dbReference type="EMBL" id="JACGWO010000001">
    <property type="protein sequence ID" value="KAK4437034.1"/>
    <property type="molecule type" value="Genomic_DNA"/>
</dbReference>
<gene>
    <name evidence="3" type="ORF">Salat_0037300</name>
</gene>
<name>A0AAE1YVF5_9LAMI</name>
<accession>A0AAE1YVF5</accession>
<evidence type="ECO:0000313" key="4">
    <source>
        <dbReference type="Proteomes" id="UP001293254"/>
    </source>
</evidence>
<keyword evidence="2" id="KW-1133">Transmembrane helix</keyword>
<comment type="caution">
    <text evidence="3">The sequence shown here is derived from an EMBL/GenBank/DDBJ whole genome shotgun (WGS) entry which is preliminary data.</text>
</comment>
<organism evidence="3 4">
    <name type="scientific">Sesamum alatum</name>
    <dbReference type="NCBI Taxonomy" id="300844"/>
    <lineage>
        <taxon>Eukaryota</taxon>
        <taxon>Viridiplantae</taxon>
        <taxon>Streptophyta</taxon>
        <taxon>Embryophyta</taxon>
        <taxon>Tracheophyta</taxon>
        <taxon>Spermatophyta</taxon>
        <taxon>Magnoliopsida</taxon>
        <taxon>eudicotyledons</taxon>
        <taxon>Gunneridae</taxon>
        <taxon>Pentapetalae</taxon>
        <taxon>asterids</taxon>
        <taxon>lamiids</taxon>
        <taxon>Lamiales</taxon>
        <taxon>Pedaliaceae</taxon>
        <taxon>Sesamum</taxon>
    </lineage>
</organism>